<reference evidence="2 3" key="1">
    <citation type="submission" date="2018-07" db="EMBL/GenBank/DDBJ databases">
        <title>Comparative genomics of the Candidatus Parilichlamydiaceae reveals evidence of convergent evolution and genome reduction in the phylum Chlamydiae.</title>
        <authorList>
            <person name="Taylor-Brown A."/>
            <person name="Polkinghorne A."/>
        </authorList>
    </citation>
    <scope>NUCLEOTIDE SEQUENCE [LARGE SCALE GENOMIC DNA]</scope>
    <source>
        <strain evidence="2 3">Hat2</strain>
    </source>
</reference>
<evidence type="ECO:0008006" key="4">
    <source>
        <dbReference type="Google" id="ProtNLM"/>
    </source>
</evidence>
<feature type="transmembrane region" description="Helical" evidence="1">
    <location>
        <begin position="203"/>
        <end position="230"/>
    </location>
</feature>
<keyword evidence="1" id="KW-0472">Membrane</keyword>
<proteinExistence type="predicted"/>
<dbReference type="AlphaFoldDB" id="A0A369KK90"/>
<comment type="caution">
    <text evidence="2">The sequence shown here is derived from an EMBL/GenBank/DDBJ whole genome shotgun (WGS) entry which is preliminary data.</text>
</comment>
<feature type="transmembrane region" description="Helical" evidence="1">
    <location>
        <begin position="277"/>
        <end position="298"/>
    </location>
</feature>
<feature type="transmembrane region" description="Helical" evidence="1">
    <location>
        <begin position="158"/>
        <end position="182"/>
    </location>
</feature>
<dbReference type="InterPro" id="IPR036259">
    <property type="entry name" value="MFS_trans_sf"/>
</dbReference>
<feature type="transmembrane region" description="Helical" evidence="1">
    <location>
        <begin position="372"/>
        <end position="391"/>
    </location>
</feature>
<feature type="transmembrane region" description="Helical" evidence="1">
    <location>
        <begin position="136"/>
        <end position="152"/>
    </location>
</feature>
<evidence type="ECO:0000313" key="3">
    <source>
        <dbReference type="Proteomes" id="UP000253816"/>
    </source>
</evidence>
<gene>
    <name evidence="2" type="ORF">HAT2_00479</name>
</gene>
<dbReference type="Proteomes" id="UP000253816">
    <property type="component" value="Unassembled WGS sequence"/>
</dbReference>
<keyword evidence="1" id="KW-0812">Transmembrane</keyword>
<dbReference type="EMBL" id="QQBG01000017">
    <property type="protein sequence ID" value="RDB31416.1"/>
    <property type="molecule type" value="Genomic_DNA"/>
</dbReference>
<sequence>MVRCLIYPLIVSLSREPLTIFLSLVPLILVRDFGASPQDLAWLTFLKTMTPFIGFIGSSFCSAYTSHPALLMAAIGLIARLPFLFLLLLQPTPPIVLLAMTVYFSCMKMTLPFWVETLHVLYQERRFECWSLLQSYGYLMGILLGPFLGWILDQGFLSFTSLLAFLTIFSLLSLFLQVCVIREDLLAKHFVKAKPAPFCLRKLFQLFFVTPSLIRFHIVFFTVGCGVLLLHMAVPLFLAPFKETLPYTKLWTISLWSKAVGGFCISFWGCKFIGKNLFPSLCFIIILALLQLAFLHCLVRSQGRSLVCLILSFLCDGMTVSGSNLIWDLSPTVFSRDATSRRYTQLNLLMVGLRSLVIPLLTKFLLSHNEYAFWIGVIFSLYCVGLILSMIPSCRHSSS</sequence>
<protein>
    <recommendedName>
        <fullName evidence="4">Major facilitator superfamily (MFS) profile domain-containing protein</fullName>
    </recommendedName>
</protein>
<organism evidence="2 3">
    <name type="scientific">Candidatus Similichlamydia laticola</name>
    <dbReference type="NCBI Taxonomy" id="2170265"/>
    <lineage>
        <taxon>Bacteria</taxon>
        <taxon>Pseudomonadati</taxon>
        <taxon>Chlamydiota</taxon>
        <taxon>Chlamydiia</taxon>
        <taxon>Parachlamydiales</taxon>
        <taxon>Candidatus Parilichlamydiaceae</taxon>
        <taxon>Candidatus Similichlamydia</taxon>
    </lineage>
</organism>
<feature type="transmembrane region" description="Helical" evidence="1">
    <location>
        <begin position="304"/>
        <end position="327"/>
    </location>
</feature>
<name>A0A369KK90_9BACT</name>
<feature type="transmembrane region" description="Helical" evidence="1">
    <location>
        <begin position="250"/>
        <end position="270"/>
    </location>
</feature>
<keyword evidence="3" id="KW-1185">Reference proteome</keyword>
<feature type="transmembrane region" description="Helical" evidence="1">
    <location>
        <begin position="7"/>
        <end position="28"/>
    </location>
</feature>
<dbReference type="SUPFAM" id="SSF103473">
    <property type="entry name" value="MFS general substrate transporter"/>
    <property type="match status" value="2"/>
</dbReference>
<keyword evidence="1" id="KW-1133">Transmembrane helix</keyword>
<accession>A0A369KK90</accession>
<dbReference type="OrthoDB" id="22263at2"/>
<dbReference type="RefSeq" id="WP_114544467.1">
    <property type="nucleotide sequence ID" value="NZ_QQBG01000017.1"/>
</dbReference>
<evidence type="ECO:0000313" key="2">
    <source>
        <dbReference type="EMBL" id="RDB31416.1"/>
    </source>
</evidence>
<evidence type="ECO:0000256" key="1">
    <source>
        <dbReference type="SAM" id="Phobius"/>
    </source>
</evidence>
<dbReference type="Gene3D" id="1.20.1250.20">
    <property type="entry name" value="MFS general substrate transporter like domains"/>
    <property type="match status" value="1"/>
</dbReference>